<evidence type="ECO:0000256" key="6">
    <source>
        <dbReference type="ARBA" id="ARBA00022833"/>
    </source>
</evidence>
<dbReference type="HOGENOM" id="CLU_2077314_0_0_1"/>
<protein>
    <recommendedName>
        <fullName evidence="7">IBR domain-containing protein</fullName>
    </recommendedName>
</protein>
<dbReference type="Gramene" id="KRH12700">
    <property type="protein sequence ID" value="KRH12700"/>
    <property type="gene ID" value="GLYMA_15G188200"/>
</dbReference>
<dbReference type="GO" id="GO:0016567">
    <property type="term" value="P:protein ubiquitination"/>
    <property type="evidence" value="ECO:0007669"/>
    <property type="project" value="UniProtKB-UniPathway"/>
</dbReference>
<dbReference type="CDD" id="cd22582">
    <property type="entry name" value="BRcat_RBR_unk"/>
    <property type="match status" value="1"/>
</dbReference>
<keyword evidence="6" id="KW-0862">Zinc</keyword>
<organism evidence="9">
    <name type="scientific">Glycine max</name>
    <name type="common">Soybean</name>
    <name type="synonym">Glycine hispida</name>
    <dbReference type="NCBI Taxonomy" id="3847"/>
    <lineage>
        <taxon>Eukaryota</taxon>
        <taxon>Viridiplantae</taxon>
        <taxon>Streptophyta</taxon>
        <taxon>Embryophyta</taxon>
        <taxon>Tracheophyta</taxon>
        <taxon>Spermatophyta</taxon>
        <taxon>Magnoliopsida</taxon>
        <taxon>eudicotyledons</taxon>
        <taxon>Gunneridae</taxon>
        <taxon>Pentapetalae</taxon>
        <taxon>rosids</taxon>
        <taxon>fabids</taxon>
        <taxon>Fabales</taxon>
        <taxon>Fabaceae</taxon>
        <taxon>Papilionoideae</taxon>
        <taxon>50 kb inversion clade</taxon>
        <taxon>NPAAA clade</taxon>
        <taxon>indigoferoid/millettioid clade</taxon>
        <taxon>Phaseoleae</taxon>
        <taxon>Glycine</taxon>
        <taxon>Glycine subgen. Soja</taxon>
    </lineage>
</organism>
<keyword evidence="4" id="KW-0863">Zinc-finger</keyword>
<keyword evidence="10" id="KW-1185">Reference proteome</keyword>
<dbReference type="PANTHER" id="PTHR11685">
    <property type="entry name" value="RBR FAMILY RING FINGER AND IBR DOMAIN-CONTAINING"/>
    <property type="match status" value="1"/>
</dbReference>
<dbReference type="InParanoid" id="K7MC83"/>
<dbReference type="GO" id="GO:0061630">
    <property type="term" value="F:ubiquitin protein ligase activity"/>
    <property type="evidence" value="ECO:0000318"/>
    <property type="project" value="GO_Central"/>
</dbReference>
<dbReference type="GO" id="GO:0006511">
    <property type="term" value="P:ubiquitin-dependent protein catabolic process"/>
    <property type="evidence" value="ECO:0000318"/>
    <property type="project" value="GO_Central"/>
</dbReference>
<comment type="pathway">
    <text evidence="2">Protein modification; protein ubiquitination.</text>
</comment>
<name>K7MC83_SOYBN</name>
<reference evidence="9" key="2">
    <citation type="submission" date="2018-02" db="UniProtKB">
        <authorList>
            <consortium name="EnsemblPlants"/>
        </authorList>
    </citation>
    <scope>IDENTIFICATION</scope>
    <source>
        <strain evidence="9">Williams 82</strain>
    </source>
</reference>
<accession>K7MC83</accession>
<evidence type="ECO:0000256" key="4">
    <source>
        <dbReference type="ARBA" id="ARBA00022771"/>
    </source>
</evidence>
<dbReference type="SUPFAM" id="SSF57850">
    <property type="entry name" value="RING/U-box"/>
    <property type="match status" value="1"/>
</dbReference>
<dbReference type="STRING" id="3847.K7MC83"/>
<reference evidence="8" key="3">
    <citation type="submission" date="2018-07" db="EMBL/GenBank/DDBJ databases">
        <title>WGS assembly of Glycine max.</title>
        <authorList>
            <person name="Schmutz J."/>
            <person name="Cannon S."/>
            <person name="Schlueter J."/>
            <person name="Ma J."/>
            <person name="Mitros T."/>
            <person name="Nelson W."/>
            <person name="Hyten D."/>
            <person name="Song Q."/>
            <person name="Thelen J."/>
            <person name="Cheng J."/>
            <person name="Xu D."/>
            <person name="Hellsten U."/>
            <person name="May G."/>
            <person name="Yu Y."/>
            <person name="Sakurai T."/>
            <person name="Umezawa T."/>
            <person name="Bhattacharyya M."/>
            <person name="Sandhu D."/>
            <person name="Valliyodan B."/>
            <person name="Lindquist E."/>
            <person name="Peto M."/>
            <person name="Grant D."/>
            <person name="Shu S."/>
            <person name="Goodstein D."/>
            <person name="Barry K."/>
            <person name="Futrell-Griggs M."/>
            <person name="Abernathy B."/>
            <person name="Du J."/>
            <person name="Tian Z."/>
            <person name="Zhu L."/>
            <person name="Gill N."/>
            <person name="Joshi T."/>
            <person name="Libault M."/>
            <person name="Sethuraman A."/>
            <person name="Zhang X."/>
            <person name="Shinozaki K."/>
            <person name="Nguyen H."/>
            <person name="Wing R."/>
            <person name="Cregan P."/>
            <person name="Specht J."/>
            <person name="Grimwood J."/>
            <person name="Rokhsar D."/>
            <person name="Stacey G."/>
            <person name="Shoemaker R."/>
            <person name="Jackson S."/>
        </authorList>
    </citation>
    <scope>NUCLEOTIDE SEQUENCE</scope>
    <source>
        <tissue evidence="8">Callus</tissue>
    </source>
</reference>
<dbReference type="Pfam" id="PF01485">
    <property type="entry name" value="IBR"/>
    <property type="match status" value="1"/>
</dbReference>
<evidence type="ECO:0000256" key="2">
    <source>
        <dbReference type="ARBA" id="ARBA00004906"/>
    </source>
</evidence>
<evidence type="ECO:0000313" key="9">
    <source>
        <dbReference type="EnsemblPlants" id="KRH12700"/>
    </source>
</evidence>
<dbReference type="UniPathway" id="UPA00143"/>
<evidence type="ECO:0000313" key="8">
    <source>
        <dbReference type="EMBL" id="KRH12700.1"/>
    </source>
</evidence>
<dbReference type="eggNOG" id="KOG1812">
    <property type="taxonomic scope" value="Eukaryota"/>
</dbReference>
<keyword evidence="3" id="KW-0479">Metal-binding</keyword>
<evidence type="ECO:0000256" key="1">
    <source>
        <dbReference type="ARBA" id="ARBA00001947"/>
    </source>
</evidence>
<reference evidence="8 9" key="1">
    <citation type="journal article" date="2010" name="Nature">
        <title>Genome sequence of the palaeopolyploid soybean.</title>
        <authorList>
            <person name="Schmutz J."/>
            <person name="Cannon S.B."/>
            <person name="Schlueter J."/>
            <person name="Ma J."/>
            <person name="Mitros T."/>
            <person name="Nelson W."/>
            <person name="Hyten D.L."/>
            <person name="Song Q."/>
            <person name="Thelen J.J."/>
            <person name="Cheng J."/>
            <person name="Xu D."/>
            <person name="Hellsten U."/>
            <person name="May G.D."/>
            <person name="Yu Y."/>
            <person name="Sakurai T."/>
            <person name="Umezawa T."/>
            <person name="Bhattacharyya M.K."/>
            <person name="Sandhu D."/>
            <person name="Valliyodan B."/>
            <person name="Lindquist E."/>
            <person name="Peto M."/>
            <person name="Grant D."/>
            <person name="Shu S."/>
            <person name="Goodstein D."/>
            <person name="Barry K."/>
            <person name="Futrell-Griggs M."/>
            <person name="Abernathy B."/>
            <person name="Du J."/>
            <person name="Tian Z."/>
            <person name="Zhu L."/>
            <person name="Gill N."/>
            <person name="Joshi T."/>
            <person name="Libault M."/>
            <person name="Sethuraman A."/>
            <person name="Zhang X.-C."/>
            <person name="Shinozaki K."/>
            <person name="Nguyen H.T."/>
            <person name="Wing R.A."/>
            <person name="Cregan P."/>
            <person name="Specht J."/>
            <person name="Grimwood J."/>
            <person name="Rokhsar D."/>
            <person name="Stacey G."/>
            <person name="Shoemaker R.C."/>
            <person name="Jackson S.A."/>
        </authorList>
    </citation>
    <scope>NUCLEOTIDE SEQUENCE [LARGE SCALE GENOMIC DNA]</scope>
    <source>
        <strain evidence="9">cv. Williams 82</strain>
        <tissue evidence="8">Callus</tissue>
    </source>
</reference>
<dbReference type="EMBL" id="CM000848">
    <property type="protein sequence ID" value="KRH12700.1"/>
    <property type="molecule type" value="Genomic_DNA"/>
</dbReference>
<dbReference type="PaxDb" id="3847-GLYMA15G20365.1"/>
<evidence type="ECO:0000313" key="10">
    <source>
        <dbReference type="Proteomes" id="UP000008827"/>
    </source>
</evidence>
<feature type="domain" description="IBR" evidence="7">
    <location>
        <begin position="46"/>
        <end position="93"/>
    </location>
</feature>
<dbReference type="Proteomes" id="UP000008827">
    <property type="component" value="Chromosome 15"/>
</dbReference>
<dbReference type="InterPro" id="IPR031127">
    <property type="entry name" value="E3_UB_ligase_RBR"/>
</dbReference>
<dbReference type="AlphaFoldDB" id="K7MC83"/>
<dbReference type="GO" id="GO:0008270">
    <property type="term" value="F:zinc ion binding"/>
    <property type="evidence" value="ECO:0007669"/>
    <property type="project" value="UniProtKB-KW"/>
</dbReference>
<gene>
    <name evidence="8" type="ORF">GLYMA_15G188200</name>
</gene>
<dbReference type="InterPro" id="IPR002867">
    <property type="entry name" value="IBR_dom"/>
</dbReference>
<sequence length="118" mass="13986">MVGDQYLFNLQKLQNNVVNLTCPESRCYGELSPLFFEPMLPNNVLKDKFYCPFKDCSALFVRDTEDNDITQSECPICRRLFCAQCKAPWNQGIRYKEFQKLKKNEKERQDIMLMILDE</sequence>
<keyword evidence="5" id="KW-0833">Ubl conjugation pathway</keyword>
<evidence type="ECO:0000256" key="5">
    <source>
        <dbReference type="ARBA" id="ARBA00022786"/>
    </source>
</evidence>
<dbReference type="EnsemblPlants" id="KRH12700">
    <property type="protein sequence ID" value="KRH12700"/>
    <property type="gene ID" value="GLYMA_15G188200"/>
</dbReference>
<dbReference type="GO" id="GO:0031624">
    <property type="term" value="F:ubiquitin conjugating enzyme binding"/>
    <property type="evidence" value="ECO:0000318"/>
    <property type="project" value="GO_Central"/>
</dbReference>
<evidence type="ECO:0000259" key="7">
    <source>
        <dbReference type="Pfam" id="PF01485"/>
    </source>
</evidence>
<evidence type="ECO:0000256" key="3">
    <source>
        <dbReference type="ARBA" id="ARBA00022723"/>
    </source>
</evidence>
<dbReference type="GO" id="GO:0000151">
    <property type="term" value="C:ubiquitin ligase complex"/>
    <property type="evidence" value="ECO:0000318"/>
    <property type="project" value="GO_Central"/>
</dbReference>
<dbReference type="GO" id="GO:0005737">
    <property type="term" value="C:cytoplasm"/>
    <property type="evidence" value="ECO:0000318"/>
    <property type="project" value="GO_Central"/>
</dbReference>
<comment type="cofactor">
    <cofactor evidence="1">
        <name>Zn(2+)</name>
        <dbReference type="ChEBI" id="CHEBI:29105"/>
    </cofactor>
</comment>
<proteinExistence type="predicted"/>